<evidence type="ECO:0000313" key="3">
    <source>
        <dbReference type="Proteomes" id="UP000034325"/>
    </source>
</evidence>
<dbReference type="AlphaFoldDB" id="A0A0G0M253"/>
<dbReference type="InterPro" id="IPR029063">
    <property type="entry name" value="SAM-dependent_MTases_sf"/>
</dbReference>
<dbReference type="SUPFAM" id="SSF53335">
    <property type="entry name" value="S-adenosyl-L-methionine-dependent methyltransferases"/>
    <property type="match status" value="1"/>
</dbReference>
<dbReference type="CDD" id="cd02440">
    <property type="entry name" value="AdoMet_MTases"/>
    <property type="match status" value="1"/>
</dbReference>
<reference evidence="2 3" key="1">
    <citation type="journal article" date="2015" name="Nature">
        <title>rRNA introns, odd ribosomes, and small enigmatic genomes across a large radiation of phyla.</title>
        <authorList>
            <person name="Brown C.T."/>
            <person name="Hug L.A."/>
            <person name="Thomas B.C."/>
            <person name="Sharon I."/>
            <person name="Castelle C.J."/>
            <person name="Singh A."/>
            <person name="Wilkins M.J."/>
            <person name="Williams K.H."/>
            <person name="Banfield J.F."/>
        </authorList>
    </citation>
    <scope>NUCLEOTIDE SEQUENCE [LARGE SCALE GENOMIC DNA]</scope>
</reference>
<sequence>IGAGTGNFTRILSKIGEVTVIDIEERYIKDLKKNKNISSGFGDIEEGRYFFHAKKFDSIVCLNVLEHISNDFKALKNAFKLLKEGGTLILLVPAHQILFSNFDKTLGHFRRYTTGELTQKLESVGFVGVTNRYLNWWAAVGWFVFLKLTGWRKMPGSEVGIFNYLGRLFLWPEKFVKLPFGLSVLVVAKK</sequence>
<dbReference type="Proteomes" id="UP000034325">
    <property type="component" value="Unassembled WGS sequence"/>
</dbReference>
<gene>
    <name evidence="2" type="ORF">UT23_C0013G0047</name>
</gene>
<dbReference type="GO" id="GO:0008757">
    <property type="term" value="F:S-adenosylmethionine-dependent methyltransferase activity"/>
    <property type="evidence" value="ECO:0007669"/>
    <property type="project" value="InterPro"/>
</dbReference>
<evidence type="ECO:0000313" key="2">
    <source>
        <dbReference type="EMBL" id="KKQ97372.1"/>
    </source>
</evidence>
<accession>A0A0G0M253</accession>
<comment type="caution">
    <text evidence="2">The sequence shown here is derived from an EMBL/GenBank/DDBJ whole genome shotgun (WGS) entry which is preliminary data.</text>
</comment>
<evidence type="ECO:0000259" key="1">
    <source>
        <dbReference type="Pfam" id="PF08241"/>
    </source>
</evidence>
<feature type="non-terminal residue" evidence="2">
    <location>
        <position position="1"/>
    </location>
</feature>
<dbReference type="EMBL" id="LBWA01000013">
    <property type="protein sequence ID" value="KKQ97372.1"/>
    <property type="molecule type" value="Genomic_DNA"/>
</dbReference>
<organism evidence="2 3">
    <name type="scientific">Candidatus Woesebacteria bacterium GW2011_GWA1_39_12</name>
    <dbReference type="NCBI Taxonomy" id="1618549"/>
    <lineage>
        <taxon>Bacteria</taxon>
        <taxon>Candidatus Woeseibacteriota</taxon>
    </lineage>
</organism>
<dbReference type="PANTHER" id="PTHR43861">
    <property type="entry name" value="TRANS-ACONITATE 2-METHYLTRANSFERASE-RELATED"/>
    <property type="match status" value="1"/>
</dbReference>
<dbReference type="Gene3D" id="3.40.50.150">
    <property type="entry name" value="Vaccinia Virus protein VP39"/>
    <property type="match status" value="1"/>
</dbReference>
<dbReference type="InterPro" id="IPR013216">
    <property type="entry name" value="Methyltransf_11"/>
</dbReference>
<dbReference type="Pfam" id="PF08241">
    <property type="entry name" value="Methyltransf_11"/>
    <property type="match status" value="1"/>
</dbReference>
<name>A0A0G0M253_9BACT</name>
<proteinExistence type="predicted"/>
<feature type="domain" description="Methyltransferase type 11" evidence="1">
    <location>
        <begin position="1"/>
        <end position="90"/>
    </location>
</feature>
<protein>
    <submittedName>
        <fullName evidence="2">Methyltransferase type 12</fullName>
    </submittedName>
</protein>
<keyword evidence="2" id="KW-0808">Transferase</keyword>
<dbReference type="GO" id="GO:0032259">
    <property type="term" value="P:methylation"/>
    <property type="evidence" value="ECO:0007669"/>
    <property type="project" value="UniProtKB-KW"/>
</dbReference>
<keyword evidence="2" id="KW-0489">Methyltransferase</keyword>